<dbReference type="Proteomes" id="UP000076154">
    <property type="component" value="Unassembled WGS sequence"/>
</dbReference>
<protein>
    <submittedName>
        <fullName evidence="2">Uncharacterized protein</fullName>
    </submittedName>
</protein>
<feature type="non-terminal residue" evidence="2">
    <location>
        <position position="181"/>
    </location>
</feature>
<dbReference type="InParanoid" id="A0A369JBW6"/>
<evidence type="ECO:0000256" key="1">
    <source>
        <dbReference type="SAM" id="MobiDB-lite"/>
    </source>
</evidence>
<dbReference type="EMBL" id="LUEZ02000090">
    <property type="protein sequence ID" value="RDB18700.1"/>
    <property type="molecule type" value="Genomic_DNA"/>
</dbReference>
<dbReference type="AlphaFoldDB" id="A0A369JBW6"/>
<evidence type="ECO:0000313" key="2">
    <source>
        <dbReference type="EMBL" id="RDB18700.1"/>
    </source>
</evidence>
<comment type="caution">
    <text evidence="2">The sequence shown here is derived from an EMBL/GenBank/DDBJ whole genome shotgun (WGS) entry which is preliminary data.</text>
</comment>
<feature type="compositionally biased region" description="Basic residues" evidence="1">
    <location>
        <begin position="37"/>
        <end position="54"/>
    </location>
</feature>
<accession>A0A369JBW6</accession>
<feature type="region of interest" description="Disordered" evidence="1">
    <location>
        <begin position="31"/>
        <end position="59"/>
    </location>
</feature>
<organism evidence="2 3">
    <name type="scientific">Hypsizygus marmoreus</name>
    <name type="common">White beech mushroom</name>
    <name type="synonym">Agaricus marmoreus</name>
    <dbReference type="NCBI Taxonomy" id="39966"/>
    <lineage>
        <taxon>Eukaryota</taxon>
        <taxon>Fungi</taxon>
        <taxon>Dikarya</taxon>
        <taxon>Basidiomycota</taxon>
        <taxon>Agaricomycotina</taxon>
        <taxon>Agaricomycetes</taxon>
        <taxon>Agaricomycetidae</taxon>
        <taxon>Agaricales</taxon>
        <taxon>Tricholomatineae</taxon>
        <taxon>Lyophyllaceae</taxon>
        <taxon>Hypsizygus</taxon>
    </lineage>
</organism>
<proteinExistence type="predicted"/>
<keyword evidence="3" id="KW-1185">Reference proteome</keyword>
<name>A0A369JBW6_HYPMA</name>
<gene>
    <name evidence="2" type="ORF">Hypma_014735</name>
</gene>
<evidence type="ECO:0000313" key="3">
    <source>
        <dbReference type="Proteomes" id="UP000076154"/>
    </source>
</evidence>
<sequence>MYVPSTSGLPARGVGQLAPLRIACIGWARKDGGGGQHSRRRRTGGPAKGTRRKGTSPPFRSCFQFARASQTNEIFSFSQPLFSHFRALGTCSADVVRSRQGRHWSIRCVLPYPHSPPPHPCNPDPPSLPNHPLCPTANGPLESFTPRYYTDTRRTGNGKIQNTKHVRPPFPFPVSINIFPL</sequence>
<reference evidence="2" key="1">
    <citation type="submission" date="2018-04" db="EMBL/GenBank/DDBJ databases">
        <title>Whole genome sequencing of Hypsizygus marmoreus.</title>
        <authorList>
            <person name="Choi I.-G."/>
            <person name="Min B."/>
            <person name="Kim J.-G."/>
            <person name="Kim S."/>
            <person name="Oh Y.-L."/>
            <person name="Kong W.-S."/>
            <person name="Park H."/>
            <person name="Jeong J."/>
            <person name="Song E.-S."/>
        </authorList>
    </citation>
    <scope>NUCLEOTIDE SEQUENCE [LARGE SCALE GENOMIC DNA]</scope>
    <source>
        <strain evidence="2">51987-8</strain>
    </source>
</reference>